<protein>
    <submittedName>
        <fullName evidence="1">Uncharacterized protein</fullName>
    </submittedName>
</protein>
<dbReference type="Proteomes" id="UP000784294">
    <property type="component" value="Unassembled WGS sequence"/>
</dbReference>
<evidence type="ECO:0000313" key="1">
    <source>
        <dbReference type="EMBL" id="VEL16730.1"/>
    </source>
</evidence>
<name>A0A448WP93_9PLAT</name>
<accession>A0A448WP93</accession>
<proteinExistence type="predicted"/>
<dbReference type="AlphaFoldDB" id="A0A448WP93"/>
<comment type="caution">
    <text evidence="1">The sequence shown here is derived from an EMBL/GenBank/DDBJ whole genome shotgun (WGS) entry which is preliminary data.</text>
</comment>
<reference evidence="1" key="1">
    <citation type="submission" date="2018-11" db="EMBL/GenBank/DDBJ databases">
        <authorList>
            <consortium name="Pathogen Informatics"/>
        </authorList>
    </citation>
    <scope>NUCLEOTIDE SEQUENCE</scope>
</reference>
<sequence>MSSSFGRLGISLAHNRLGIEIYAHEFGLIGLGAQIDRVSLLYYAHKCVRVHSSVLSTRHKKRRLREELKNENALGCI</sequence>
<gene>
    <name evidence="1" type="ORF">PXEA_LOCUS10170</name>
</gene>
<keyword evidence="2" id="KW-1185">Reference proteome</keyword>
<organism evidence="1 2">
    <name type="scientific">Protopolystoma xenopodis</name>
    <dbReference type="NCBI Taxonomy" id="117903"/>
    <lineage>
        <taxon>Eukaryota</taxon>
        <taxon>Metazoa</taxon>
        <taxon>Spiralia</taxon>
        <taxon>Lophotrochozoa</taxon>
        <taxon>Platyhelminthes</taxon>
        <taxon>Monogenea</taxon>
        <taxon>Polyopisthocotylea</taxon>
        <taxon>Polystomatidea</taxon>
        <taxon>Polystomatidae</taxon>
        <taxon>Protopolystoma</taxon>
    </lineage>
</organism>
<dbReference type="EMBL" id="CAAALY010029652">
    <property type="protein sequence ID" value="VEL16730.1"/>
    <property type="molecule type" value="Genomic_DNA"/>
</dbReference>
<evidence type="ECO:0000313" key="2">
    <source>
        <dbReference type="Proteomes" id="UP000784294"/>
    </source>
</evidence>